<evidence type="ECO:0000256" key="2">
    <source>
        <dbReference type="RuleBase" id="RU000682"/>
    </source>
</evidence>
<feature type="compositionally biased region" description="Polar residues" evidence="4">
    <location>
        <begin position="25"/>
        <end position="40"/>
    </location>
</feature>
<dbReference type="AlphaFoldDB" id="A0A2P6MW59"/>
<evidence type="ECO:0000256" key="3">
    <source>
        <dbReference type="SAM" id="Coils"/>
    </source>
</evidence>
<dbReference type="Pfam" id="PF00046">
    <property type="entry name" value="Homeodomain"/>
    <property type="match status" value="2"/>
</dbReference>
<feature type="domain" description="Homeobox" evidence="5">
    <location>
        <begin position="86"/>
        <end position="146"/>
    </location>
</feature>
<feature type="compositionally biased region" description="Acidic residues" evidence="4">
    <location>
        <begin position="252"/>
        <end position="270"/>
    </location>
</feature>
<comment type="caution">
    <text evidence="6">The sequence shown here is derived from an EMBL/GenBank/DDBJ whole genome shotgun (WGS) entry which is preliminary data.</text>
</comment>
<dbReference type="SUPFAM" id="SSF46689">
    <property type="entry name" value="Homeodomain-like"/>
    <property type="match status" value="2"/>
</dbReference>
<dbReference type="Proteomes" id="UP000241769">
    <property type="component" value="Unassembled WGS sequence"/>
</dbReference>
<evidence type="ECO:0000313" key="6">
    <source>
        <dbReference type="EMBL" id="PRP75934.1"/>
    </source>
</evidence>
<feature type="region of interest" description="Disordered" evidence="4">
    <location>
        <begin position="217"/>
        <end position="321"/>
    </location>
</feature>
<proteinExistence type="predicted"/>
<evidence type="ECO:0000256" key="1">
    <source>
        <dbReference type="PROSITE-ProRule" id="PRU00108"/>
    </source>
</evidence>
<feature type="compositionally biased region" description="Acidic residues" evidence="4">
    <location>
        <begin position="54"/>
        <end position="68"/>
    </location>
</feature>
<keyword evidence="3" id="KW-0175">Coiled coil</keyword>
<name>A0A2P6MW59_9EUKA</name>
<feature type="compositionally biased region" description="Basic residues" evidence="4">
    <location>
        <begin position="220"/>
        <end position="230"/>
    </location>
</feature>
<accession>A0A2P6MW59</accession>
<dbReference type="EMBL" id="MDYQ01000353">
    <property type="protein sequence ID" value="PRP75934.1"/>
    <property type="molecule type" value="Genomic_DNA"/>
</dbReference>
<feature type="compositionally biased region" description="Basic and acidic residues" evidence="4">
    <location>
        <begin position="271"/>
        <end position="300"/>
    </location>
</feature>
<feature type="DNA-binding region" description="Homeobox" evidence="1">
    <location>
        <begin position="88"/>
        <end position="147"/>
    </location>
</feature>
<feature type="region of interest" description="Disordered" evidence="4">
    <location>
        <begin position="137"/>
        <end position="159"/>
    </location>
</feature>
<sequence>MVGTNSPASAPEGETRSATIYEISSDPNAMIQGSEQLNEGETTDQGERPHDPQDETDEEFEFNSDVEDDRSKMDDDTNDKRQDVNRTKRASPKYFKEEIIVALERAYKEGGIQDAQDIEDLQESTGLTKRQIQQWKSHRRQKEKKMTVTTTSDHVPTTKSHVGMTEAQRLRLVQEYERDGREYIPIEERDSLARELGITHRKVTCWVAARRSRDRNQGVSRKKWKKRRREVRGEDEEYGTKSKQRRRTSRYEEEEEEEEEDHTNDIEGEYEERREDSQDGWETKEGEERRDDPSRMPEVVEERDEKEEKREKTMGRMVMMSENVMKQVKMLRMTPKDDIDQMEMQVIVLQQQLEIQRKLAEQIRQEL</sequence>
<dbReference type="GO" id="GO:0005634">
    <property type="term" value="C:nucleus"/>
    <property type="evidence" value="ECO:0007669"/>
    <property type="project" value="UniProtKB-SubCell"/>
</dbReference>
<feature type="DNA-binding region" description="Homeobox" evidence="1">
    <location>
        <begin position="157"/>
        <end position="218"/>
    </location>
</feature>
<dbReference type="SMART" id="SM00389">
    <property type="entry name" value="HOX"/>
    <property type="match status" value="2"/>
</dbReference>
<feature type="coiled-coil region" evidence="3">
    <location>
        <begin position="339"/>
        <end position="366"/>
    </location>
</feature>
<organism evidence="6 7">
    <name type="scientific">Planoprotostelium fungivorum</name>
    <dbReference type="NCBI Taxonomy" id="1890364"/>
    <lineage>
        <taxon>Eukaryota</taxon>
        <taxon>Amoebozoa</taxon>
        <taxon>Evosea</taxon>
        <taxon>Variosea</taxon>
        <taxon>Cavosteliida</taxon>
        <taxon>Cavosteliaceae</taxon>
        <taxon>Planoprotostelium</taxon>
    </lineage>
</organism>
<keyword evidence="1 2" id="KW-0371">Homeobox</keyword>
<feature type="compositionally biased region" description="Basic and acidic residues" evidence="4">
    <location>
        <begin position="69"/>
        <end position="86"/>
    </location>
</feature>
<keyword evidence="1 2" id="KW-0539">Nucleus</keyword>
<dbReference type="InterPro" id="IPR009057">
    <property type="entry name" value="Homeodomain-like_sf"/>
</dbReference>
<keyword evidence="1 2" id="KW-0238">DNA-binding</keyword>
<evidence type="ECO:0000259" key="5">
    <source>
        <dbReference type="PROSITE" id="PS50071"/>
    </source>
</evidence>
<dbReference type="CDD" id="cd00086">
    <property type="entry name" value="homeodomain"/>
    <property type="match status" value="2"/>
</dbReference>
<feature type="domain" description="Homeobox" evidence="5">
    <location>
        <begin position="155"/>
        <end position="217"/>
    </location>
</feature>
<evidence type="ECO:0000256" key="4">
    <source>
        <dbReference type="SAM" id="MobiDB-lite"/>
    </source>
</evidence>
<reference evidence="6 7" key="1">
    <citation type="journal article" date="2018" name="Genome Biol. Evol.">
        <title>Multiple Roots of Fruiting Body Formation in Amoebozoa.</title>
        <authorList>
            <person name="Hillmann F."/>
            <person name="Forbes G."/>
            <person name="Novohradska S."/>
            <person name="Ferling I."/>
            <person name="Riege K."/>
            <person name="Groth M."/>
            <person name="Westermann M."/>
            <person name="Marz M."/>
            <person name="Spaller T."/>
            <person name="Winckler T."/>
            <person name="Schaap P."/>
            <person name="Glockner G."/>
        </authorList>
    </citation>
    <scope>NUCLEOTIDE SEQUENCE [LARGE SCALE GENOMIC DNA]</scope>
    <source>
        <strain evidence="6 7">Jena</strain>
    </source>
</reference>
<dbReference type="InterPro" id="IPR001356">
    <property type="entry name" value="HD"/>
</dbReference>
<keyword evidence="7" id="KW-1185">Reference proteome</keyword>
<dbReference type="PROSITE" id="PS50071">
    <property type="entry name" value="HOMEOBOX_2"/>
    <property type="match status" value="2"/>
</dbReference>
<evidence type="ECO:0000313" key="7">
    <source>
        <dbReference type="Proteomes" id="UP000241769"/>
    </source>
</evidence>
<feature type="compositionally biased region" description="Low complexity" evidence="4">
    <location>
        <begin position="147"/>
        <end position="158"/>
    </location>
</feature>
<feature type="region of interest" description="Disordered" evidence="4">
    <location>
        <begin position="1"/>
        <end position="92"/>
    </location>
</feature>
<comment type="subcellular location">
    <subcellularLocation>
        <location evidence="1 2">Nucleus</location>
    </subcellularLocation>
</comment>
<dbReference type="Gene3D" id="1.10.10.60">
    <property type="entry name" value="Homeodomain-like"/>
    <property type="match status" value="2"/>
</dbReference>
<protein>
    <recommendedName>
        <fullName evidence="5">Homeobox domain-containing protein</fullName>
    </recommendedName>
</protein>
<dbReference type="InParanoid" id="A0A2P6MW59"/>
<dbReference type="GO" id="GO:0003677">
    <property type="term" value="F:DNA binding"/>
    <property type="evidence" value="ECO:0007669"/>
    <property type="project" value="UniProtKB-UniRule"/>
</dbReference>
<gene>
    <name evidence="6" type="ORF">PROFUN_01650</name>
</gene>